<evidence type="ECO:0000313" key="2">
    <source>
        <dbReference type="EMBL" id="CAI0406822.1"/>
    </source>
</evidence>
<keyword evidence="1" id="KW-0812">Transmembrane</keyword>
<dbReference type="PANTHER" id="PTHR33726:SF3">
    <property type="entry name" value="TRANSMEMBRANE PROTEIN"/>
    <property type="match status" value="1"/>
</dbReference>
<feature type="transmembrane region" description="Helical" evidence="1">
    <location>
        <begin position="34"/>
        <end position="58"/>
    </location>
</feature>
<keyword evidence="1" id="KW-1133">Transmembrane helix</keyword>
<keyword evidence="1" id="KW-0472">Membrane</keyword>
<feature type="transmembrane region" description="Helical" evidence="1">
    <location>
        <begin position="79"/>
        <end position="102"/>
    </location>
</feature>
<sequence length="103" mass="12359">MKLNKESLRWRRKFLTSTLKWKRVNLQISLVDNVLFKVASVLEAIVLVATLSFFLPLLRLPLLIIDFKKELENWSSLSRFDLFVFFLRGWKYGFFLLFLLIFV</sequence>
<gene>
    <name evidence="2" type="ORF">LITE_LOCUS13367</name>
</gene>
<dbReference type="Proteomes" id="UP001154282">
    <property type="component" value="Unassembled WGS sequence"/>
</dbReference>
<name>A0AAV0JA80_9ROSI</name>
<accession>A0AAV0JA80</accession>
<proteinExistence type="predicted"/>
<evidence type="ECO:0000313" key="3">
    <source>
        <dbReference type="Proteomes" id="UP001154282"/>
    </source>
</evidence>
<dbReference type="AlphaFoldDB" id="A0AAV0JA80"/>
<reference evidence="2" key="1">
    <citation type="submission" date="2022-08" db="EMBL/GenBank/DDBJ databases">
        <authorList>
            <person name="Gutierrez-Valencia J."/>
        </authorList>
    </citation>
    <scope>NUCLEOTIDE SEQUENCE</scope>
</reference>
<keyword evidence="3" id="KW-1185">Reference proteome</keyword>
<organism evidence="2 3">
    <name type="scientific">Linum tenue</name>
    <dbReference type="NCBI Taxonomy" id="586396"/>
    <lineage>
        <taxon>Eukaryota</taxon>
        <taxon>Viridiplantae</taxon>
        <taxon>Streptophyta</taxon>
        <taxon>Embryophyta</taxon>
        <taxon>Tracheophyta</taxon>
        <taxon>Spermatophyta</taxon>
        <taxon>Magnoliopsida</taxon>
        <taxon>eudicotyledons</taxon>
        <taxon>Gunneridae</taxon>
        <taxon>Pentapetalae</taxon>
        <taxon>rosids</taxon>
        <taxon>fabids</taxon>
        <taxon>Malpighiales</taxon>
        <taxon>Linaceae</taxon>
        <taxon>Linum</taxon>
    </lineage>
</organism>
<comment type="caution">
    <text evidence="2">The sequence shown here is derived from an EMBL/GenBank/DDBJ whole genome shotgun (WGS) entry which is preliminary data.</text>
</comment>
<dbReference type="EMBL" id="CAMGYJ010000004">
    <property type="protein sequence ID" value="CAI0406822.1"/>
    <property type="molecule type" value="Genomic_DNA"/>
</dbReference>
<protein>
    <submittedName>
        <fullName evidence="2">Uncharacterized protein</fullName>
    </submittedName>
</protein>
<evidence type="ECO:0000256" key="1">
    <source>
        <dbReference type="SAM" id="Phobius"/>
    </source>
</evidence>
<dbReference type="PANTHER" id="PTHR33726">
    <property type="entry name" value="TRANSMEMBRANE PROTEIN"/>
    <property type="match status" value="1"/>
</dbReference>